<feature type="transmembrane region" description="Helical" evidence="17">
    <location>
        <begin position="458"/>
        <end position="478"/>
    </location>
</feature>
<evidence type="ECO:0000313" key="21">
    <source>
        <dbReference type="EMBL" id="ALM74744.1"/>
    </source>
</evidence>
<keyword evidence="10" id="KW-0479">Metal-binding</keyword>
<keyword evidence="14" id="KW-0464">Manganese</keyword>
<evidence type="ECO:0000256" key="5">
    <source>
        <dbReference type="ARBA" id="ARBA00010810"/>
    </source>
</evidence>
<evidence type="ECO:0000256" key="2">
    <source>
        <dbReference type="ARBA" id="ARBA00001946"/>
    </source>
</evidence>
<dbReference type="EMBL" id="CP013050">
    <property type="protein sequence ID" value="ALM74744.1"/>
    <property type="molecule type" value="Genomic_DNA"/>
</dbReference>
<feature type="transmembrane region" description="Helical" evidence="17">
    <location>
        <begin position="220"/>
        <end position="239"/>
    </location>
</feature>
<feature type="transmembrane region" description="Helical" evidence="17">
    <location>
        <begin position="144"/>
        <end position="161"/>
    </location>
</feature>
<protein>
    <recommendedName>
        <fullName evidence="6">dolichyl-phosphooligosaccharide-protein glycotransferase</fullName>
        <ecNumber evidence="6">2.4.99.21</ecNumber>
    </recommendedName>
    <alternativeName>
        <fullName evidence="15">Oligosaccharyl transferase</fullName>
    </alternativeName>
</protein>
<feature type="transmembrane region" description="Helical" evidence="17">
    <location>
        <begin position="197"/>
        <end position="214"/>
    </location>
</feature>
<evidence type="ECO:0000256" key="10">
    <source>
        <dbReference type="ARBA" id="ARBA00022723"/>
    </source>
</evidence>
<evidence type="ECO:0000256" key="17">
    <source>
        <dbReference type="SAM" id="Phobius"/>
    </source>
</evidence>
<evidence type="ECO:0000256" key="14">
    <source>
        <dbReference type="ARBA" id="ARBA00023211"/>
    </source>
</evidence>
<sequence length="947" mass="107843">MVKTKVKEKSGEQKTHSEQSFDFNKLRRYAFPILVVIVALIGFKIRYQTASYKYFIDPDTFYHFEIYKLTIKEWIPKYYMMADAPFGSKIAEPLGLYMLPALLYKFLSIFGYSEIAVFKLWPPLVGFFSIIAIYLLGKKFHSDWAGLWAAAVMMFSTAHFVRTFSGNNRGDGPFLMLFLYAVIALFMYLDSKSRKRYLWGALFVIFSVTSLSVWNGSPFGLMVLLGFGSVYAILLFIFGKIEKFKEFIKDFYPAYFAVLLFGYLLTLPGIIRVRSFIRFAFEVFVALVLLTVIMLYGEKFKLNYSDKKHRFAVVAVIVLLGFAGAYAYVGPKLFKLMSGAYQSTQVYETVQELAKTTWNDVSRYYAVKSSDGMIFLISLLGILAVALRFVLSLSREGKIDEKQLFVLIYYTMSLYLMWTAVRFLFLASGAVILVFGILIGELFSFVENMKEKASTKALYAVLLIILFIPIPVVGATSMNSQAKAMARAGSVTPSWEETLKWLNQNTPKLSTATSWWDYGYWIESSLLGNRRASADGGHARDRDYILARFLANDGTKSEVDFESWELNYFIVWTQDIFKFNAISYLGGAISRKERDNLGMILPFQKYGNNLYVLNQNQVIRVIEQNGKKKVIIQIQNQQLEPIQAIFVQTGEVVREQGTYPGIVWIFPNYALLTYHKIAFSNFIRMAFLGGNGLPNFRLVKSTGDINVYEFHPFVVYKIEVYKNGTWSPIKKLEPGEYKARLYISAFGRDVKDATIKLRAYKNGKLIADETIATNVNIDHLNEKPVEVMLNVPNATKYEIVLIQKGPVGALVSAPEFNGKLSNPIYVVPEGKSGKLTLKAEFDKDYTVSLYLRATIIYLVRTQGTNNEDENAAFEPYMDIIKYVPVKEGISVKAGVNTITADVEMPQVFAQYIEQLKQKYGADKVIIRGKRIEPVFIADKEYVIYSQG</sequence>
<dbReference type="STRING" id="55802.TBCH5v1_0789"/>
<dbReference type="EC" id="2.4.99.21" evidence="6"/>
<feature type="transmembrane region" description="Helical" evidence="17">
    <location>
        <begin position="118"/>
        <end position="137"/>
    </location>
</feature>
<dbReference type="InterPro" id="IPR048858">
    <property type="entry name" value="OST_P1"/>
</dbReference>
<feature type="transmembrane region" description="Helical" evidence="17">
    <location>
        <begin position="173"/>
        <end position="190"/>
    </location>
</feature>
<feature type="transmembrane region" description="Helical" evidence="17">
    <location>
        <begin position="427"/>
        <end position="446"/>
    </location>
</feature>
<feature type="transmembrane region" description="Helical" evidence="17">
    <location>
        <begin position="403"/>
        <end position="421"/>
    </location>
</feature>
<evidence type="ECO:0000259" key="20">
    <source>
        <dbReference type="Pfam" id="PF21618"/>
    </source>
</evidence>
<dbReference type="PATRIC" id="fig|55802.8.peg.784"/>
<dbReference type="InterPro" id="IPR041152">
    <property type="entry name" value="OST_P2"/>
</dbReference>
<dbReference type="InterPro" id="IPR041530">
    <property type="entry name" value="OST_IS"/>
</dbReference>
<evidence type="ECO:0000256" key="6">
    <source>
        <dbReference type="ARBA" id="ARBA00012602"/>
    </source>
</evidence>
<evidence type="ECO:0000256" key="3">
    <source>
        <dbReference type="ARBA" id="ARBA00004651"/>
    </source>
</evidence>
<keyword evidence="11" id="KW-0460">Magnesium</keyword>
<evidence type="ECO:0000259" key="18">
    <source>
        <dbReference type="Pfam" id="PF18235"/>
    </source>
</evidence>
<evidence type="ECO:0000256" key="9">
    <source>
        <dbReference type="ARBA" id="ARBA00022692"/>
    </source>
</evidence>
<dbReference type="RefSeq" id="WP_056933575.1">
    <property type="nucleotide sequence ID" value="NZ_CP013050.1"/>
</dbReference>
<feature type="transmembrane region" description="Helical" evidence="17">
    <location>
        <begin position="372"/>
        <end position="391"/>
    </location>
</feature>
<feature type="transmembrane region" description="Helical" evidence="17">
    <location>
        <begin position="309"/>
        <end position="329"/>
    </location>
</feature>
<evidence type="ECO:0000256" key="11">
    <source>
        <dbReference type="ARBA" id="ARBA00022842"/>
    </source>
</evidence>
<dbReference type="GO" id="GO:0004576">
    <property type="term" value="F:oligosaccharyl transferase activity"/>
    <property type="evidence" value="ECO:0007669"/>
    <property type="project" value="InterPro"/>
</dbReference>
<keyword evidence="8 21" id="KW-0808">Transferase</keyword>
<dbReference type="Gene3D" id="2.40.128.390">
    <property type="match status" value="1"/>
</dbReference>
<comment type="cofactor">
    <cofactor evidence="2">
        <name>Mg(2+)</name>
        <dbReference type="ChEBI" id="CHEBI:18420"/>
    </cofactor>
</comment>
<evidence type="ECO:0000256" key="13">
    <source>
        <dbReference type="ARBA" id="ARBA00023136"/>
    </source>
</evidence>
<comment type="subcellular location">
    <subcellularLocation>
        <location evidence="3">Cell membrane</location>
        <topology evidence="3">Multi-pass membrane protein</topology>
    </subcellularLocation>
</comment>
<organism evidence="21 22">
    <name type="scientific">Thermococcus barophilus</name>
    <dbReference type="NCBI Taxonomy" id="55802"/>
    <lineage>
        <taxon>Archaea</taxon>
        <taxon>Methanobacteriati</taxon>
        <taxon>Methanobacteriota</taxon>
        <taxon>Thermococci</taxon>
        <taxon>Thermococcales</taxon>
        <taxon>Thermococcaceae</taxon>
        <taxon>Thermococcus</taxon>
    </lineage>
</organism>
<dbReference type="Gene3D" id="2.60.40.3030">
    <property type="match status" value="1"/>
</dbReference>
<dbReference type="Pfam" id="PF18246">
    <property type="entry name" value="OST_IS"/>
    <property type="match status" value="1"/>
</dbReference>
<comment type="pathway">
    <text evidence="4">Protein modification; protein glycosylation.</text>
</comment>
<keyword evidence="13 17" id="KW-0472">Membrane</keyword>
<evidence type="ECO:0000256" key="16">
    <source>
        <dbReference type="ARBA" id="ARBA00034066"/>
    </source>
</evidence>
<evidence type="ECO:0000313" key="22">
    <source>
        <dbReference type="Proteomes" id="UP000066042"/>
    </source>
</evidence>
<feature type="transmembrane region" description="Helical" evidence="17">
    <location>
        <begin position="251"/>
        <end position="271"/>
    </location>
</feature>
<feature type="domain" description="Oligosaccharyltransferase insert" evidence="19">
    <location>
        <begin position="593"/>
        <end position="674"/>
    </location>
</feature>
<evidence type="ECO:0000256" key="7">
    <source>
        <dbReference type="ARBA" id="ARBA00022676"/>
    </source>
</evidence>
<evidence type="ECO:0000256" key="8">
    <source>
        <dbReference type="ARBA" id="ARBA00022679"/>
    </source>
</evidence>
<comment type="similarity">
    <text evidence="5">Belongs to the STT3 family.</text>
</comment>
<feature type="transmembrane region" description="Helical" evidence="17">
    <location>
        <begin position="29"/>
        <end position="47"/>
    </location>
</feature>
<evidence type="ECO:0000256" key="4">
    <source>
        <dbReference type="ARBA" id="ARBA00004922"/>
    </source>
</evidence>
<dbReference type="UniPathway" id="UPA00378"/>
<accession>A0A0S1XAG6</accession>
<dbReference type="GO" id="GO:0005886">
    <property type="term" value="C:plasma membrane"/>
    <property type="evidence" value="ECO:0007669"/>
    <property type="project" value="UniProtKB-SubCell"/>
</dbReference>
<dbReference type="PANTHER" id="PTHR13872:SF1">
    <property type="entry name" value="DOLICHYL-DIPHOSPHOOLIGOSACCHARIDE--PROTEIN GLYCOSYLTRANSFERASE SUBUNIT STT3B"/>
    <property type="match status" value="1"/>
</dbReference>
<dbReference type="Pfam" id="PF18235">
    <property type="entry name" value="OST_P2"/>
    <property type="match status" value="1"/>
</dbReference>
<comment type="cofactor">
    <cofactor evidence="1">
        <name>Mn(2+)</name>
        <dbReference type="ChEBI" id="CHEBI:29035"/>
    </cofactor>
</comment>
<comment type="catalytic activity">
    <reaction evidence="16">
        <text>an archaeal dolichyl phosphooligosaccharide + [protein]-L-asparagine = an archaeal dolichyl phosphate + a glycoprotein with the oligosaccharide chain attached by N-beta-D-glycosyl linkage to a protein L-asparagine.</text>
        <dbReference type="EC" id="2.4.99.21"/>
    </reaction>
</comment>
<evidence type="ECO:0000256" key="12">
    <source>
        <dbReference type="ARBA" id="ARBA00022989"/>
    </source>
</evidence>
<dbReference type="AlphaFoldDB" id="A0A0S1XAG6"/>
<feature type="transmembrane region" description="Helical" evidence="17">
    <location>
        <begin position="277"/>
        <end position="297"/>
    </location>
</feature>
<keyword evidence="9 17" id="KW-0812">Transmembrane</keyword>
<dbReference type="Pfam" id="PF21618">
    <property type="entry name" value="OST_P1"/>
    <property type="match status" value="1"/>
</dbReference>
<dbReference type="PANTHER" id="PTHR13872">
    <property type="entry name" value="DOLICHYL-DIPHOSPHOOLIGOSACCHARIDE--PROTEIN GLYCOSYLTRANSFERASE SUBUNIT"/>
    <property type="match status" value="1"/>
</dbReference>
<evidence type="ECO:0000259" key="19">
    <source>
        <dbReference type="Pfam" id="PF18246"/>
    </source>
</evidence>
<dbReference type="Gene3D" id="2.60.40.3020">
    <property type="match status" value="1"/>
</dbReference>
<proteinExistence type="inferred from homology"/>
<keyword evidence="7" id="KW-0328">Glycosyltransferase</keyword>
<dbReference type="Proteomes" id="UP000066042">
    <property type="component" value="Chromosome"/>
</dbReference>
<feature type="domain" description="Oligosaccharyltransferase peripheral 2" evidence="18">
    <location>
        <begin position="805"/>
        <end position="936"/>
    </location>
</feature>
<dbReference type="GeneID" id="26136065"/>
<evidence type="ECO:0000256" key="15">
    <source>
        <dbReference type="ARBA" id="ARBA00030679"/>
    </source>
</evidence>
<name>A0A0S1XAG6_THEBA</name>
<dbReference type="InterPro" id="IPR003674">
    <property type="entry name" value="Oligo_trans_STT3"/>
</dbReference>
<feature type="domain" description="Oligosaccharyl transferase peripheral 1" evidence="20">
    <location>
        <begin position="712"/>
        <end position="804"/>
    </location>
</feature>
<dbReference type="Gene3D" id="3.40.50.12610">
    <property type="match status" value="1"/>
</dbReference>
<gene>
    <name evidence="21" type="ORF">TBCH5v1_0789</name>
</gene>
<evidence type="ECO:0000256" key="1">
    <source>
        <dbReference type="ARBA" id="ARBA00001936"/>
    </source>
</evidence>
<dbReference type="GO" id="GO:0046872">
    <property type="term" value="F:metal ion binding"/>
    <property type="evidence" value="ECO:0007669"/>
    <property type="project" value="UniProtKB-KW"/>
</dbReference>
<keyword evidence="12 17" id="KW-1133">Transmembrane helix</keyword>
<reference evidence="21 22" key="1">
    <citation type="journal article" date="2016" name="Genome Announc.">
        <title>Complete genome sequence of the hyperthermophilic and piezophilic archaeon Thermococcus barophilus Ch5, capable of growth at the expense of hydrogenogenesis from carbon monoxide and formate.</title>
        <authorList>
            <person name="Oger P."/>
            <person name="Sokolova T.G."/>
            <person name="Kozhevnikova D.A."/>
            <person name="Taranov E.A."/>
            <person name="Vannier P."/>
            <person name="Lee H.S."/>
            <person name="Kwon K.K."/>
            <person name="Kang S.G."/>
            <person name="Lee J.H."/>
            <person name="Bonch-Osmolovskaya E.A."/>
            <person name="Lebedinsky A.V."/>
        </authorList>
    </citation>
    <scope>NUCLEOTIDE SEQUENCE [LARGE SCALE GENOMIC DNA]</scope>
    <source>
        <strain evidence="22">Ch5</strain>
    </source>
</reference>